<dbReference type="Proteomes" id="UP000799753">
    <property type="component" value="Unassembled WGS sequence"/>
</dbReference>
<feature type="non-terminal residue" evidence="2">
    <location>
        <position position="1"/>
    </location>
</feature>
<organism evidence="2 3">
    <name type="scientific">Massarina eburnea CBS 473.64</name>
    <dbReference type="NCBI Taxonomy" id="1395130"/>
    <lineage>
        <taxon>Eukaryota</taxon>
        <taxon>Fungi</taxon>
        <taxon>Dikarya</taxon>
        <taxon>Ascomycota</taxon>
        <taxon>Pezizomycotina</taxon>
        <taxon>Dothideomycetes</taxon>
        <taxon>Pleosporomycetidae</taxon>
        <taxon>Pleosporales</taxon>
        <taxon>Massarineae</taxon>
        <taxon>Massarinaceae</taxon>
        <taxon>Massarina</taxon>
    </lineage>
</organism>
<feature type="compositionally biased region" description="Basic and acidic residues" evidence="1">
    <location>
        <begin position="133"/>
        <end position="162"/>
    </location>
</feature>
<evidence type="ECO:0000313" key="2">
    <source>
        <dbReference type="EMBL" id="KAF2644809.1"/>
    </source>
</evidence>
<sequence length="222" mass="25688">MHRNLQTSGANLEPLGPRRRVPWREKSAPAKEEPSFTTGPEEAPSAAVRNTVTHPINRDHAYRTDLAASDAHPRASPTHGTSGVTLVRTRRSRWDTEAPLSSHPKTDHPSDSRVPHGHPERSRFESYEGVSTSRHETERDRSRSPQRERFRPYPYSDERHNRERRDVWRGPETRVDSRNFRDHALELSGARYQPNGSLRRYPQYEPSQIAHDICYSSRFIRA</sequence>
<evidence type="ECO:0000313" key="3">
    <source>
        <dbReference type="Proteomes" id="UP000799753"/>
    </source>
</evidence>
<dbReference type="EMBL" id="MU006778">
    <property type="protein sequence ID" value="KAF2644809.1"/>
    <property type="molecule type" value="Genomic_DNA"/>
</dbReference>
<dbReference type="AlphaFoldDB" id="A0A6A6SAK4"/>
<evidence type="ECO:0000256" key="1">
    <source>
        <dbReference type="SAM" id="MobiDB-lite"/>
    </source>
</evidence>
<accession>A0A6A6SAK4</accession>
<feature type="region of interest" description="Disordered" evidence="1">
    <location>
        <begin position="1"/>
        <end position="162"/>
    </location>
</feature>
<reference evidence="2" key="1">
    <citation type="journal article" date="2020" name="Stud. Mycol.">
        <title>101 Dothideomycetes genomes: a test case for predicting lifestyles and emergence of pathogens.</title>
        <authorList>
            <person name="Haridas S."/>
            <person name="Albert R."/>
            <person name="Binder M."/>
            <person name="Bloem J."/>
            <person name="Labutti K."/>
            <person name="Salamov A."/>
            <person name="Andreopoulos B."/>
            <person name="Baker S."/>
            <person name="Barry K."/>
            <person name="Bills G."/>
            <person name="Bluhm B."/>
            <person name="Cannon C."/>
            <person name="Castanera R."/>
            <person name="Culley D."/>
            <person name="Daum C."/>
            <person name="Ezra D."/>
            <person name="Gonzalez J."/>
            <person name="Henrissat B."/>
            <person name="Kuo A."/>
            <person name="Liang C."/>
            <person name="Lipzen A."/>
            <person name="Lutzoni F."/>
            <person name="Magnuson J."/>
            <person name="Mondo S."/>
            <person name="Nolan M."/>
            <person name="Ohm R."/>
            <person name="Pangilinan J."/>
            <person name="Park H.-J."/>
            <person name="Ramirez L."/>
            <person name="Alfaro M."/>
            <person name="Sun H."/>
            <person name="Tritt A."/>
            <person name="Yoshinaga Y."/>
            <person name="Zwiers L.-H."/>
            <person name="Turgeon B."/>
            <person name="Goodwin S."/>
            <person name="Spatafora J."/>
            <person name="Crous P."/>
            <person name="Grigoriev I."/>
        </authorList>
    </citation>
    <scope>NUCLEOTIDE SEQUENCE</scope>
    <source>
        <strain evidence="2">CBS 473.64</strain>
    </source>
</reference>
<feature type="non-terminal residue" evidence="2">
    <location>
        <position position="222"/>
    </location>
</feature>
<name>A0A6A6SAK4_9PLEO</name>
<proteinExistence type="predicted"/>
<feature type="compositionally biased region" description="Basic and acidic residues" evidence="1">
    <location>
        <begin position="22"/>
        <end position="34"/>
    </location>
</feature>
<feature type="compositionally biased region" description="Polar residues" evidence="1">
    <location>
        <begin position="1"/>
        <end position="10"/>
    </location>
</feature>
<gene>
    <name evidence="2" type="ORF">P280DRAFT_546229</name>
</gene>
<feature type="compositionally biased region" description="Basic and acidic residues" evidence="1">
    <location>
        <begin position="104"/>
        <end position="126"/>
    </location>
</feature>
<keyword evidence="3" id="KW-1185">Reference proteome</keyword>
<protein>
    <submittedName>
        <fullName evidence="2">Uncharacterized protein</fullName>
    </submittedName>
</protein>